<comment type="caution">
    <text evidence="1">The sequence shown here is derived from an EMBL/GenBank/DDBJ whole genome shotgun (WGS) entry which is preliminary data.</text>
</comment>
<evidence type="ECO:0000313" key="1">
    <source>
        <dbReference type="EMBL" id="KAI8433869.1"/>
    </source>
</evidence>
<evidence type="ECO:0000313" key="2">
    <source>
        <dbReference type="Proteomes" id="UP001064048"/>
    </source>
</evidence>
<accession>A0ACC0KBY3</accession>
<keyword evidence="2" id="KW-1185">Reference proteome</keyword>
<gene>
    <name evidence="1" type="ORF">MSG28_015817</name>
</gene>
<dbReference type="Proteomes" id="UP001064048">
    <property type="component" value="Chromosome 29"/>
</dbReference>
<protein>
    <submittedName>
        <fullName evidence="1">Uncharacterized protein</fullName>
    </submittedName>
</protein>
<name>A0ACC0KBY3_CHOFU</name>
<dbReference type="EMBL" id="CM046129">
    <property type="protein sequence ID" value="KAI8433869.1"/>
    <property type="molecule type" value="Genomic_DNA"/>
</dbReference>
<reference evidence="1 2" key="1">
    <citation type="journal article" date="2022" name="Genome Biol. Evol.">
        <title>The Spruce Budworm Genome: Reconstructing the Evolutionary History of Antifreeze Proteins.</title>
        <authorList>
            <person name="Beliveau C."/>
            <person name="Gagne P."/>
            <person name="Picq S."/>
            <person name="Vernygora O."/>
            <person name="Keeling C.I."/>
            <person name="Pinkney K."/>
            <person name="Doucet D."/>
            <person name="Wen F."/>
            <person name="Johnston J.S."/>
            <person name="Maaroufi H."/>
            <person name="Boyle B."/>
            <person name="Laroche J."/>
            <person name="Dewar K."/>
            <person name="Juretic N."/>
            <person name="Blackburn G."/>
            <person name="Nisole A."/>
            <person name="Brunet B."/>
            <person name="Brandao M."/>
            <person name="Lumley L."/>
            <person name="Duan J."/>
            <person name="Quan G."/>
            <person name="Lucarotti C.J."/>
            <person name="Roe A.D."/>
            <person name="Sperling F.A.H."/>
            <person name="Levesque R.C."/>
            <person name="Cusson M."/>
        </authorList>
    </citation>
    <scope>NUCLEOTIDE SEQUENCE [LARGE SCALE GENOMIC DNA]</scope>
    <source>
        <strain evidence="1">Glfc:IPQL:Cfum</strain>
    </source>
</reference>
<organism evidence="1 2">
    <name type="scientific">Choristoneura fumiferana</name>
    <name type="common">Spruce budworm moth</name>
    <name type="synonym">Archips fumiferana</name>
    <dbReference type="NCBI Taxonomy" id="7141"/>
    <lineage>
        <taxon>Eukaryota</taxon>
        <taxon>Metazoa</taxon>
        <taxon>Ecdysozoa</taxon>
        <taxon>Arthropoda</taxon>
        <taxon>Hexapoda</taxon>
        <taxon>Insecta</taxon>
        <taxon>Pterygota</taxon>
        <taxon>Neoptera</taxon>
        <taxon>Endopterygota</taxon>
        <taxon>Lepidoptera</taxon>
        <taxon>Glossata</taxon>
        <taxon>Ditrysia</taxon>
        <taxon>Tortricoidea</taxon>
        <taxon>Tortricidae</taxon>
        <taxon>Tortricinae</taxon>
        <taxon>Choristoneura</taxon>
    </lineage>
</organism>
<sequence length="611" mass="72437">MEMFNDLTFTVGSQPKPALAKLRNILNSPRFCTICYDTGDLLVDLDEYPFIEEMEDNTLSLRDILVDVFNNAASKIILSTYMCEDCKLKLLQTYSFIQNTQQNSHNFESYLTQLDSETFDLLNCMQEDIPCANAIIVLDEHKSNKIEVQKYKWKNTPPTKERQFPIERLPTRQIIMKNYVCECCEKEFCDKKFLIAHLKARADLCKMKQFVTRARGRPYKGTTKCPKCKARPCEHEKFIENFLEQKEMKCRQIKCLECNFTTNILSTMISHVNNKHSEALADNCELCGKIFHLTEQYYSHFETFHKEYKVCTYCNGVFPFTDIKSHESRCMYTDKPNSCDMCPARFESELQATIHIMKHEDMPRKPKNKRIVLKRCYTCPLCPLKFDGKIKLQKHVSVTHCNESYRNNWCQFCDIKFMNRQEYLSHMKLTQHMADIDPSHKYKYKCEYCDYTARHSFILKTHMNRYHLKIMPFQCDVCNKRFLDKRKLKAHIDRHMGTSKRVCDICGDTLGSTTALVKHKRLHTGERPYPCHLCDVSLNSASERKFHIQRKHTEKSHPCPLCDTLFHTPYFVRRHIQQVHWKRKEKFDHTKVEGLQPEHYELFRDKRMVVL</sequence>
<proteinExistence type="predicted"/>